<feature type="transmembrane region" description="Helical" evidence="1">
    <location>
        <begin position="35"/>
        <end position="59"/>
    </location>
</feature>
<feature type="transmembrane region" description="Helical" evidence="1">
    <location>
        <begin position="71"/>
        <end position="104"/>
    </location>
</feature>
<keyword evidence="1" id="KW-0472">Membrane</keyword>
<organism evidence="2 3">
    <name type="scientific">Bartonella tribocorum</name>
    <dbReference type="NCBI Taxonomy" id="85701"/>
    <lineage>
        <taxon>Bacteria</taxon>
        <taxon>Pseudomonadati</taxon>
        <taxon>Pseudomonadota</taxon>
        <taxon>Alphaproteobacteria</taxon>
        <taxon>Hyphomicrobiales</taxon>
        <taxon>Bartonellaceae</taxon>
        <taxon>Bartonella</taxon>
    </lineage>
</organism>
<keyword evidence="1" id="KW-1133">Transmembrane helix</keyword>
<sequence length="118" mass="12696">MKEKDMIDFKIYSNVSVHRCNKKNFKKCCHSIKEFAFIGVLNGSISGAIAATLATYGYIALPGFGPLIAMGIGVALSAGMITGALIGSGMGGSVGICCILWEIYMNHNRPLSYKFHNE</sequence>
<dbReference type="Proteomes" id="UP000230791">
    <property type="component" value="Unassembled WGS sequence"/>
</dbReference>
<evidence type="ECO:0000256" key="1">
    <source>
        <dbReference type="SAM" id="Phobius"/>
    </source>
</evidence>
<name>A0A2M6UT26_9HYPH</name>
<evidence type="ECO:0000313" key="2">
    <source>
        <dbReference type="EMBL" id="PIT69267.1"/>
    </source>
</evidence>
<comment type="caution">
    <text evidence="2">The sequence shown here is derived from an EMBL/GenBank/DDBJ whole genome shotgun (WGS) entry which is preliminary data.</text>
</comment>
<dbReference type="RefSeq" id="WP_100130898.1">
    <property type="nucleotide sequence ID" value="NZ_CADDYJ010000020.1"/>
</dbReference>
<dbReference type="OrthoDB" id="7926656at2"/>
<dbReference type="AlphaFoldDB" id="A0A2M6UT26"/>
<proteinExistence type="predicted"/>
<dbReference type="EMBL" id="NJPP01000024">
    <property type="protein sequence ID" value="PIT69267.1"/>
    <property type="molecule type" value="Genomic_DNA"/>
</dbReference>
<gene>
    <name evidence="2" type="ORF">CEV08_06635</name>
</gene>
<protein>
    <submittedName>
        <fullName evidence="2">Uncharacterized protein</fullName>
    </submittedName>
</protein>
<reference evidence="2 3" key="1">
    <citation type="submission" date="2017-06" db="EMBL/GenBank/DDBJ databases">
        <title>Draft genome of Bartonella tribocorum C635.</title>
        <authorList>
            <person name="Hadjadj L."/>
            <person name="Jiyipong T."/>
            <person name="Diene S.M."/>
            <person name="Morand S."/>
            <person name="Rolain J.-M."/>
        </authorList>
    </citation>
    <scope>NUCLEOTIDE SEQUENCE [LARGE SCALE GENOMIC DNA]</scope>
    <source>
        <strain evidence="2 3">C635</strain>
    </source>
</reference>
<keyword evidence="1" id="KW-0812">Transmembrane</keyword>
<evidence type="ECO:0000313" key="3">
    <source>
        <dbReference type="Proteomes" id="UP000230791"/>
    </source>
</evidence>
<accession>A0A2M6UT26</accession>